<keyword evidence="2" id="KW-0378">Hydrolase</keyword>
<name>A0A8J2PW92_9HEXA</name>
<dbReference type="InterPro" id="IPR011545">
    <property type="entry name" value="DEAD/DEAH_box_helicase_dom"/>
</dbReference>
<evidence type="ECO:0000259" key="5">
    <source>
        <dbReference type="PROSITE" id="PS51192"/>
    </source>
</evidence>
<reference evidence="6" key="1">
    <citation type="submission" date="2021-06" db="EMBL/GenBank/DDBJ databases">
        <authorList>
            <person name="Hodson N. C."/>
            <person name="Mongue J. A."/>
            <person name="Jaron S. K."/>
        </authorList>
    </citation>
    <scope>NUCLEOTIDE SEQUENCE</scope>
</reference>
<organism evidence="6 7">
    <name type="scientific">Allacma fusca</name>
    <dbReference type="NCBI Taxonomy" id="39272"/>
    <lineage>
        <taxon>Eukaryota</taxon>
        <taxon>Metazoa</taxon>
        <taxon>Ecdysozoa</taxon>
        <taxon>Arthropoda</taxon>
        <taxon>Hexapoda</taxon>
        <taxon>Collembola</taxon>
        <taxon>Symphypleona</taxon>
        <taxon>Sminthuridae</taxon>
        <taxon>Allacma</taxon>
    </lineage>
</organism>
<keyword evidence="4" id="KW-0067">ATP-binding</keyword>
<accession>A0A8J2PW92</accession>
<dbReference type="EMBL" id="CAJVCH010531780">
    <property type="protein sequence ID" value="CAG7824130.1"/>
    <property type="molecule type" value="Genomic_DNA"/>
</dbReference>
<keyword evidence="7" id="KW-1185">Reference proteome</keyword>
<dbReference type="OrthoDB" id="1735at2759"/>
<dbReference type="FunFam" id="3.40.50.300:FF:000652">
    <property type="entry name" value="ATP-dependent RNA helicase DDX1"/>
    <property type="match status" value="1"/>
</dbReference>
<evidence type="ECO:0000256" key="2">
    <source>
        <dbReference type="ARBA" id="ARBA00022801"/>
    </source>
</evidence>
<evidence type="ECO:0000313" key="7">
    <source>
        <dbReference type="Proteomes" id="UP000708208"/>
    </source>
</evidence>
<evidence type="ECO:0000256" key="3">
    <source>
        <dbReference type="ARBA" id="ARBA00022806"/>
    </source>
</evidence>
<evidence type="ECO:0000256" key="1">
    <source>
        <dbReference type="ARBA" id="ARBA00022741"/>
    </source>
</evidence>
<protein>
    <recommendedName>
        <fullName evidence="5">Helicase ATP-binding domain-containing protein</fullName>
    </recommendedName>
</protein>
<dbReference type="AlphaFoldDB" id="A0A8J2PW92"/>
<dbReference type="GO" id="GO:0003676">
    <property type="term" value="F:nucleic acid binding"/>
    <property type="evidence" value="ECO:0007669"/>
    <property type="project" value="InterPro"/>
</dbReference>
<dbReference type="Pfam" id="PF00270">
    <property type="entry name" value="DEAD"/>
    <property type="match status" value="1"/>
</dbReference>
<dbReference type="GO" id="GO:0004386">
    <property type="term" value="F:helicase activity"/>
    <property type="evidence" value="ECO:0007669"/>
    <property type="project" value="UniProtKB-KW"/>
</dbReference>
<keyword evidence="1" id="KW-0547">Nucleotide-binding</keyword>
<dbReference type="Proteomes" id="UP000708208">
    <property type="component" value="Unassembled WGS sequence"/>
</dbReference>
<gene>
    <name evidence="6" type="ORF">AFUS01_LOCUS34305</name>
</gene>
<dbReference type="InterPro" id="IPR014001">
    <property type="entry name" value="Helicase_ATP-bd"/>
</dbReference>
<dbReference type="GO" id="GO:0016787">
    <property type="term" value="F:hydrolase activity"/>
    <property type="evidence" value="ECO:0007669"/>
    <property type="project" value="UniProtKB-KW"/>
</dbReference>
<dbReference type="GO" id="GO:0005524">
    <property type="term" value="F:ATP binding"/>
    <property type="evidence" value="ECO:0007669"/>
    <property type="project" value="UniProtKB-KW"/>
</dbReference>
<feature type="non-terminal residue" evidence="6">
    <location>
        <position position="136"/>
    </location>
</feature>
<evidence type="ECO:0000256" key="4">
    <source>
        <dbReference type="ARBA" id="ARBA00022840"/>
    </source>
</evidence>
<dbReference type="PANTHER" id="PTHR47960">
    <property type="entry name" value="DEAD-BOX ATP-DEPENDENT RNA HELICASE 50"/>
    <property type="match status" value="1"/>
</dbReference>
<sequence length="136" mass="15274">PSRELAEQTLSQIQKFKKYLDSPKIRELLVIGGVSVKDQIATLNSGVDIIVGTPGRMDDLISNGNISLKQCRFFVLDEADGLLKAGYTNLINQVHQQIPKVMPDGKRLQMIVCSATLHDFDVKKLAERLMYFPTWV</sequence>
<proteinExistence type="predicted"/>
<dbReference type="PROSITE" id="PS51192">
    <property type="entry name" value="HELICASE_ATP_BIND_1"/>
    <property type="match status" value="1"/>
</dbReference>
<evidence type="ECO:0000313" key="6">
    <source>
        <dbReference type="EMBL" id="CAG7824130.1"/>
    </source>
</evidence>
<keyword evidence="3" id="KW-0347">Helicase</keyword>
<comment type="caution">
    <text evidence="6">The sequence shown here is derived from an EMBL/GenBank/DDBJ whole genome shotgun (WGS) entry which is preliminary data.</text>
</comment>
<feature type="non-terminal residue" evidence="6">
    <location>
        <position position="1"/>
    </location>
</feature>
<feature type="domain" description="Helicase ATP-binding" evidence="5">
    <location>
        <begin position="1"/>
        <end position="135"/>
    </location>
</feature>